<comment type="similarity">
    <text evidence="2">Belongs to the EamA transporter family.</text>
</comment>
<proteinExistence type="inferred from homology"/>
<sequence length="296" mass="31650">MDSEFFSAGMLPLVALAGRIILLGFERIVVKRLGSDNDPFAATVLFFGLGALLLAPFVPWDTPWSQWSRMGTAFGAGVFYAAAFVCYVRSLSMGEASLVSPLYNANVLFLAVLAFVFLGEPLTVLKVSGLVLLVYGASRLSPQGSFLRSMAAVVSDPACRFMIAASLLIACGRVVDTAMVSDSGRDLDPVAYCFVLYSVIAVYVFAAAAVRGHARDVFHLLRTRPAESFLAGGINGYSYLFLLMALTRIDVSVAEPASMLSVLVTLLLARRSFGERIGARMSAAVVMVAGAWCLVL</sequence>
<dbReference type="OrthoDB" id="9806718at2"/>
<evidence type="ECO:0000256" key="2">
    <source>
        <dbReference type="ARBA" id="ARBA00007362"/>
    </source>
</evidence>
<dbReference type="Pfam" id="PF00892">
    <property type="entry name" value="EamA"/>
    <property type="match status" value="2"/>
</dbReference>
<feature type="transmembrane region" description="Helical" evidence="6">
    <location>
        <begin position="189"/>
        <end position="208"/>
    </location>
</feature>
<dbReference type="Gene3D" id="1.10.3730.20">
    <property type="match status" value="2"/>
</dbReference>
<feature type="transmembrane region" description="Helical" evidence="6">
    <location>
        <begin position="70"/>
        <end position="88"/>
    </location>
</feature>
<evidence type="ECO:0000256" key="5">
    <source>
        <dbReference type="ARBA" id="ARBA00023136"/>
    </source>
</evidence>
<feature type="transmembrane region" description="Helical" evidence="6">
    <location>
        <begin position="149"/>
        <end position="169"/>
    </location>
</feature>
<feature type="transmembrane region" description="Helical" evidence="6">
    <location>
        <begin position="6"/>
        <end position="28"/>
    </location>
</feature>
<feature type="transmembrane region" description="Helical" evidence="6">
    <location>
        <begin position="124"/>
        <end position="142"/>
    </location>
</feature>
<keyword evidence="3 6" id="KW-0812">Transmembrane</keyword>
<feature type="transmembrane region" description="Helical" evidence="6">
    <location>
        <begin position="229"/>
        <end position="247"/>
    </location>
</feature>
<dbReference type="InterPro" id="IPR000620">
    <property type="entry name" value="EamA_dom"/>
</dbReference>
<dbReference type="RefSeq" id="WP_151150735.1">
    <property type="nucleotide sequence ID" value="NZ_WAIE01000003.1"/>
</dbReference>
<evidence type="ECO:0000259" key="7">
    <source>
        <dbReference type="Pfam" id="PF00892"/>
    </source>
</evidence>
<comment type="subcellular location">
    <subcellularLocation>
        <location evidence="1">Membrane</location>
        <topology evidence="1">Multi-pass membrane protein</topology>
    </subcellularLocation>
</comment>
<feature type="domain" description="EamA" evidence="7">
    <location>
        <begin position="20"/>
        <end position="137"/>
    </location>
</feature>
<dbReference type="InterPro" id="IPR037185">
    <property type="entry name" value="EmrE-like"/>
</dbReference>
<dbReference type="InterPro" id="IPR050638">
    <property type="entry name" value="AA-Vitamin_Transporters"/>
</dbReference>
<protein>
    <submittedName>
        <fullName evidence="8">EamA family transporter</fullName>
    </submittedName>
</protein>
<evidence type="ECO:0000256" key="4">
    <source>
        <dbReference type="ARBA" id="ARBA00022989"/>
    </source>
</evidence>
<reference evidence="8 9" key="1">
    <citation type="journal article" date="2017" name="Int. J. Syst. Evol. Microbiol.">
        <title>Desulfovibrio senegalensis sp. nov., a mesophilic sulfate reducer isolated from marine sediment.</title>
        <authorList>
            <person name="Thioye A."/>
            <person name="Gam Z.B.A."/>
            <person name="Mbengue M."/>
            <person name="Cayol J.L."/>
            <person name="Joseph-Bartoli M."/>
            <person name="Toure-Kane C."/>
            <person name="Labat M."/>
        </authorList>
    </citation>
    <scope>NUCLEOTIDE SEQUENCE [LARGE SCALE GENOMIC DNA]</scope>
    <source>
        <strain evidence="8 9">DSM 101509</strain>
    </source>
</reference>
<dbReference type="SUPFAM" id="SSF103481">
    <property type="entry name" value="Multidrug resistance efflux transporter EmrE"/>
    <property type="match status" value="2"/>
</dbReference>
<evidence type="ECO:0000313" key="9">
    <source>
        <dbReference type="Proteomes" id="UP000438699"/>
    </source>
</evidence>
<gene>
    <name evidence="8" type="ORF">F8A88_08560</name>
</gene>
<dbReference type="Proteomes" id="UP000438699">
    <property type="component" value="Unassembled WGS sequence"/>
</dbReference>
<name>A0A6N6N2H7_9BACT</name>
<dbReference type="AlphaFoldDB" id="A0A6N6N2H7"/>
<keyword evidence="9" id="KW-1185">Reference proteome</keyword>
<comment type="caution">
    <text evidence="8">The sequence shown here is derived from an EMBL/GenBank/DDBJ whole genome shotgun (WGS) entry which is preliminary data.</text>
</comment>
<organism evidence="8 9">
    <name type="scientific">Pseudodesulfovibrio senegalensis</name>
    <dbReference type="NCBI Taxonomy" id="1721087"/>
    <lineage>
        <taxon>Bacteria</taxon>
        <taxon>Pseudomonadati</taxon>
        <taxon>Thermodesulfobacteriota</taxon>
        <taxon>Desulfovibrionia</taxon>
        <taxon>Desulfovibrionales</taxon>
        <taxon>Desulfovibrionaceae</taxon>
    </lineage>
</organism>
<keyword evidence="5 6" id="KW-0472">Membrane</keyword>
<evidence type="ECO:0000256" key="1">
    <source>
        <dbReference type="ARBA" id="ARBA00004141"/>
    </source>
</evidence>
<keyword evidence="4 6" id="KW-1133">Transmembrane helix</keyword>
<evidence type="ECO:0000256" key="3">
    <source>
        <dbReference type="ARBA" id="ARBA00022692"/>
    </source>
</evidence>
<feature type="domain" description="EamA" evidence="7">
    <location>
        <begin position="176"/>
        <end position="294"/>
    </location>
</feature>
<evidence type="ECO:0000313" key="8">
    <source>
        <dbReference type="EMBL" id="KAB1441642.1"/>
    </source>
</evidence>
<dbReference type="PANTHER" id="PTHR32322">
    <property type="entry name" value="INNER MEMBRANE TRANSPORTER"/>
    <property type="match status" value="1"/>
</dbReference>
<accession>A0A6N6N2H7</accession>
<dbReference type="GO" id="GO:0016020">
    <property type="term" value="C:membrane"/>
    <property type="evidence" value="ECO:0007669"/>
    <property type="project" value="UniProtKB-SubCell"/>
</dbReference>
<evidence type="ECO:0000256" key="6">
    <source>
        <dbReference type="SAM" id="Phobius"/>
    </source>
</evidence>
<dbReference type="PANTHER" id="PTHR32322:SF2">
    <property type="entry name" value="EAMA DOMAIN-CONTAINING PROTEIN"/>
    <property type="match status" value="1"/>
</dbReference>
<dbReference type="EMBL" id="WAIE01000003">
    <property type="protein sequence ID" value="KAB1441642.1"/>
    <property type="molecule type" value="Genomic_DNA"/>
</dbReference>
<feature type="transmembrane region" description="Helical" evidence="6">
    <location>
        <begin position="253"/>
        <end position="270"/>
    </location>
</feature>
<feature type="transmembrane region" description="Helical" evidence="6">
    <location>
        <begin position="40"/>
        <end position="58"/>
    </location>
</feature>